<dbReference type="SUPFAM" id="SSF47027">
    <property type="entry name" value="Acyl-CoA binding protein"/>
    <property type="match status" value="1"/>
</dbReference>
<feature type="region of interest" description="Disordered" evidence="2">
    <location>
        <begin position="291"/>
        <end position="310"/>
    </location>
</feature>
<dbReference type="KEGG" id="goe:100905639"/>
<dbReference type="InterPro" id="IPR036598">
    <property type="entry name" value="GOLD_dom_sf"/>
</dbReference>
<reference evidence="6" key="1">
    <citation type="submission" date="2025-08" db="UniProtKB">
        <authorList>
            <consortium name="RefSeq"/>
        </authorList>
    </citation>
    <scope>IDENTIFICATION</scope>
</reference>
<dbReference type="PANTHER" id="PTHR22973">
    <property type="entry name" value="LD35087P"/>
    <property type="match status" value="1"/>
</dbReference>
<keyword evidence="1" id="KW-0007">Acetylation</keyword>
<dbReference type="InterPro" id="IPR000582">
    <property type="entry name" value="Acyl-CoA-binding_protein"/>
</dbReference>
<feature type="compositionally biased region" description="Acidic residues" evidence="2">
    <location>
        <begin position="394"/>
        <end position="409"/>
    </location>
</feature>
<dbReference type="InterPro" id="IPR052269">
    <property type="entry name" value="Golgi-PI4KB_interaction"/>
</dbReference>
<dbReference type="Gene3D" id="2.60.120.680">
    <property type="entry name" value="GOLD domain"/>
    <property type="match status" value="1"/>
</dbReference>
<dbReference type="Pfam" id="PF00887">
    <property type="entry name" value="ACBP"/>
    <property type="match status" value="1"/>
</dbReference>
<evidence type="ECO:0000256" key="1">
    <source>
        <dbReference type="ARBA" id="ARBA00022990"/>
    </source>
</evidence>
<dbReference type="GO" id="GO:0000062">
    <property type="term" value="F:fatty-acyl-CoA binding"/>
    <property type="evidence" value="ECO:0007669"/>
    <property type="project" value="InterPro"/>
</dbReference>
<feature type="domain" description="ACB" evidence="4">
    <location>
        <begin position="48"/>
        <end position="139"/>
    </location>
</feature>
<feature type="region of interest" description="Disordered" evidence="2">
    <location>
        <begin position="151"/>
        <end position="180"/>
    </location>
</feature>
<evidence type="ECO:0000313" key="5">
    <source>
        <dbReference type="Proteomes" id="UP000694867"/>
    </source>
</evidence>
<dbReference type="InterPro" id="IPR035984">
    <property type="entry name" value="Acyl-CoA-binding_sf"/>
</dbReference>
<dbReference type="Gene3D" id="1.20.80.10">
    <property type="match status" value="1"/>
</dbReference>
<dbReference type="AlphaFoldDB" id="A0AAJ6QWA3"/>
<name>A0AAJ6QWA3_9ACAR</name>
<sequence>MANAPLETGAAVAPAVHSKPTGAPKTPERTPGKTQQDDEFLVEWGFDLDTLYKMAKQFFCQNVGKAFHVSYEDKTKLVAYTQQVKHGVYDNSKITAVGYLDVIGQDRHDAWLALGDMDATTAKQEFVALLHDRCPLFRPFVCAHKASLQQQEQIQREPQQTGGVSSSPSSTASSPIHNSSPNEELIRAALNQQTFGQFTAYAAQQYPQSPEHQHMVIKQLQEEHFKQYMRQLAEQTAALSLNGHRNQSGPAGEVAPGEAVLHSELPSSTVTTHCTEIPENDERLQPYHEHHNHGTTEVSDNDSDEDGSLISVAEPTMWTRKEIVEFKEDIREEGGDSIIKVGHGETVTVRVPTHADGQCLYWEFATDTYDIAFGVYFEWNKTPGNTVSVHISDSEDESGEEEDDTTETDIEAVKPAVDLEPPSSIIIPIYRRDCHHEVYVGRHQYPGQGIYLLKFDNSYSLWRGKTLYYRVYYTR</sequence>
<dbReference type="PANTHER" id="PTHR22973:SF12">
    <property type="entry name" value="LD35087P"/>
    <property type="match status" value="1"/>
</dbReference>
<dbReference type="InterPro" id="IPR009038">
    <property type="entry name" value="GOLD_dom"/>
</dbReference>
<feature type="region of interest" description="Disordered" evidence="2">
    <location>
        <begin position="389"/>
        <end position="409"/>
    </location>
</feature>
<dbReference type="GO" id="GO:0000139">
    <property type="term" value="C:Golgi membrane"/>
    <property type="evidence" value="ECO:0007669"/>
    <property type="project" value="TreeGrafter"/>
</dbReference>
<accession>A0AAJ6QWA3</accession>
<evidence type="ECO:0000256" key="2">
    <source>
        <dbReference type="SAM" id="MobiDB-lite"/>
    </source>
</evidence>
<protein>
    <submittedName>
        <fullName evidence="6">Golgi resident protein GCP60</fullName>
    </submittedName>
</protein>
<gene>
    <name evidence="6" type="primary">LOC100905639</name>
</gene>
<dbReference type="InterPro" id="IPR014352">
    <property type="entry name" value="FERM/acyl-CoA-bd_prot_sf"/>
</dbReference>
<dbReference type="PROSITE" id="PS51228">
    <property type="entry name" value="ACB_2"/>
    <property type="match status" value="1"/>
</dbReference>
<dbReference type="RefSeq" id="XP_003746145.1">
    <property type="nucleotide sequence ID" value="XM_003746097.2"/>
</dbReference>
<proteinExistence type="predicted"/>
<feature type="region of interest" description="Disordered" evidence="2">
    <location>
        <begin position="1"/>
        <end position="36"/>
    </location>
</feature>
<dbReference type="Proteomes" id="UP000694867">
    <property type="component" value="Unplaced"/>
</dbReference>
<dbReference type="SUPFAM" id="SSF101576">
    <property type="entry name" value="Supernatant protein factor (SPF), C-terminal domain"/>
    <property type="match status" value="1"/>
</dbReference>
<dbReference type="GeneID" id="100905639"/>
<evidence type="ECO:0000259" key="4">
    <source>
        <dbReference type="PROSITE" id="PS51228"/>
    </source>
</evidence>
<feature type="domain" description="GOLD" evidence="3">
    <location>
        <begin position="327"/>
        <end position="473"/>
    </location>
</feature>
<dbReference type="PROSITE" id="PS50866">
    <property type="entry name" value="GOLD"/>
    <property type="match status" value="1"/>
</dbReference>
<evidence type="ECO:0000313" key="6">
    <source>
        <dbReference type="RefSeq" id="XP_003746145.1"/>
    </source>
</evidence>
<organism evidence="5 6">
    <name type="scientific">Galendromus occidentalis</name>
    <name type="common">western predatory mite</name>
    <dbReference type="NCBI Taxonomy" id="34638"/>
    <lineage>
        <taxon>Eukaryota</taxon>
        <taxon>Metazoa</taxon>
        <taxon>Ecdysozoa</taxon>
        <taxon>Arthropoda</taxon>
        <taxon>Chelicerata</taxon>
        <taxon>Arachnida</taxon>
        <taxon>Acari</taxon>
        <taxon>Parasitiformes</taxon>
        <taxon>Mesostigmata</taxon>
        <taxon>Gamasina</taxon>
        <taxon>Phytoseioidea</taxon>
        <taxon>Phytoseiidae</taxon>
        <taxon>Typhlodrominae</taxon>
        <taxon>Galendromus</taxon>
    </lineage>
</organism>
<keyword evidence="5" id="KW-1185">Reference proteome</keyword>
<dbReference type="Pfam" id="PF13897">
    <property type="entry name" value="GOLD_2"/>
    <property type="match status" value="1"/>
</dbReference>
<evidence type="ECO:0000259" key="3">
    <source>
        <dbReference type="PROSITE" id="PS50866"/>
    </source>
</evidence>